<dbReference type="RefSeq" id="XP_028462415.1">
    <property type="nucleotide sequence ID" value="XM_028613270.1"/>
</dbReference>
<dbReference type="OrthoDB" id="5237031at2759"/>
<protein>
    <submittedName>
        <fullName evidence="1">Uncharacterized protein</fullName>
    </submittedName>
</protein>
<evidence type="ECO:0000313" key="1">
    <source>
        <dbReference type="EMBL" id="ROT34609.1"/>
    </source>
</evidence>
<evidence type="ECO:0000313" key="2">
    <source>
        <dbReference type="Proteomes" id="UP000272025"/>
    </source>
</evidence>
<organism evidence="1 2">
    <name type="scientific">Sodiomyces alkalinus (strain CBS 110278 / VKM F-3762 / F11)</name>
    <name type="common">Alkaliphilic filamentous fungus</name>
    <dbReference type="NCBI Taxonomy" id="1314773"/>
    <lineage>
        <taxon>Eukaryota</taxon>
        <taxon>Fungi</taxon>
        <taxon>Dikarya</taxon>
        <taxon>Ascomycota</taxon>
        <taxon>Pezizomycotina</taxon>
        <taxon>Sordariomycetes</taxon>
        <taxon>Hypocreomycetidae</taxon>
        <taxon>Glomerellales</taxon>
        <taxon>Plectosphaerellaceae</taxon>
        <taxon>Sodiomyces</taxon>
    </lineage>
</organism>
<accession>A0A3N2PJC0</accession>
<keyword evidence="2" id="KW-1185">Reference proteome</keyword>
<sequence>MASSVQALLGQNLPPAIFISVEGISPSLSRKEWARDFRGIGAGCHSDEQTIEERLSSLYDGQHDFTETIRLQRPVNNLSEPYELIEHEADNHFIAIRERSQAGPPRRTSESKTINHYFSWAIGDTERCLCAGEEMRDISKRLGKEIRGYAFKYDCPQERDKIKSADYEVDTWLIPRSRRDGDQSTMRWAFYNMVWRGWMRLVGQLSAAIPVQLGSYRREFEYWSGRPVWRNVHDRRDKRYSHPDGYQRIYDAAQRMYY</sequence>
<dbReference type="EMBL" id="ML119068">
    <property type="protein sequence ID" value="ROT34609.1"/>
    <property type="molecule type" value="Genomic_DNA"/>
</dbReference>
<dbReference type="Proteomes" id="UP000272025">
    <property type="component" value="Unassembled WGS sequence"/>
</dbReference>
<dbReference type="GeneID" id="39581748"/>
<proteinExistence type="predicted"/>
<name>A0A3N2PJC0_SODAK</name>
<reference evidence="1 2" key="1">
    <citation type="journal article" date="2018" name="Mol. Ecol.">
        <title>The obligate alkalophilic soda-lake fungus Sodiomyces alkalinus has shifted to a protein diet.</title>
        <authorList>
            <person name="Grum-Grzhimaylo A.A."/>
            <person name="Falkoski D.L."/>
            <person name="van den Heuvel J."/>
            <person name="Valero-Jimenez C.A."/>
            <person name="Min B."/>
            <person name="Choi I.G."/>
            <person name="Lipzen A."/>
            <person name="Daum C.G."/>
            <person name="Aanen D.K."/>
            <person name="Tsang A."/>
            <person name="Henrissat B."/>
            <person name="Bilanenko E.N."/>
            <person name="de Vries R.P."/>
            <person name="van Kan J.A.L."/>
            <person name="Grigoriev I.V."/>
            <person name="Debets A.J.M."/>
        </authorList>
    </citation>
    <scope>NUCLEOTIDE SEQUENCE [LARGE SCALE GENOMIC DNA]</scope>
    <source>
        <strain evidence="1 2">F11</strain>
    </source>
</reference>
<dbReference type="AlphaFoldDB" id="A0A3N2PJC0"/>
<gene>
    <name evidence="1" type="ORF">SODALDRAFT_346870</name>
</gene>